<gene>
    <name evidence="1" type="ORF">CVT24_007230</name>
</gene>
<dbReference type="EMBL" id="NHTK01000462">
    <property type="protein sequence ID" value="PPR07431.1"/>
    <property type="molecule type" value="Genomic_DNA"/>
</dbReference>
<proteinExistence type="predicted"/>
<dbReference type="InParanoid" id="A0A409YWS0"/>
<comment type="caution">
    <text evidence="1">The sequence shown here is derived from an EMBL/GenBank/DDBJ whole genome shotgun (WGS) entry which is preliminary data.</text>
</comment>
<dbReference type="OrthoDB" id="2683861at2759"/>
<reference evidence="1 2" key="1">
    <citation type="journal article" date="2018" name="Evol. Lett.">
        <title>Horizontal gene cluster transfer increased hallucinogenic mushroom diversity.</title>
        <authorList>
            <person name="Reynolds H.T."/>
            <person name="Vijayakumar V."/>
            <person name="Gluck-Thaler E."/>
            <person name="Korotkin H.B."/>
            <person name="Matheny P.B."/>
            <person name="Slot J.C."/>
        </authorList>
    </citation>
    <scope>NUCLEOTIDE SEQUENCE [LARGE SCALE GENOMIC DNA]</scope>
    <source>
        <strain evidence="1 2">2629</strain>
    </source>
</reference>
<dbReference type="Proteomes" id="UP000284842">
    <property type="component" value="Unassembled WGS sequence"/>
</dbReference>
<organism evidence="1 2">
    <name type="scientific">Panaeolus cyanescens</name>
    <dbReference type="NCBI Taxonomy" id="181874"/>
    <lineage>
        <taxon>Eukaryota</taxon>
        <taxon>Fungi</taxon>
        <taxon>Dikarya</taxon>
        <taxon>Basidiomycota</taxon>
        <taxon>Agaricomycotina</taxon>
        <taxon>Agaricomycetes</taxon>
        <taxon>Agaricomycetidae</taxon>
        <taxon>Agaricales</taxon>
        <taxon>Agaricineae</taxon>
        <taxon>Galeropsidaceae</taxon>
        <taxon>Panaeolus</taxon>
    </lineage>
</organism>
<evidence type="ECO:0000313" key="2">
    <source>
        <dbReference type="Proteomes" id="UP000284842"/>
    </source>
</evidence>
<sequence>MLEKPEWFLECMKGFTEGATGLGLDGNRCLGENWVVLVHMWSGFQQAAGFLEDSKLPMKNRPFPIKEWIASPEWRKVDEKVDPKRVEGDWSALRLPGLNGLVSVVAALLYWSIGAHSSKAHTFAWSKAVRDCTTALTKITSLP</sequence>
<dbReference type="AlphaFoldDB" id="A0A409YWS0"/>
<evidence type="ECO:0000313" key="1">
    <source>
        <dbReference type="EMBL" id="PPR07431.1"/>
    </source>
</evidence>
<protein>
    <submittedName>
        <fullName evidence="1">Uncharacterized protein</fullName>
    </submittedName>
</protein>
<accession>A0A409YWS0</accession>
<keyword evidence="2" id="KW-1185">Reference proteome</keyword>
<name>A0A409YWS0_9AGAR</name>